<dbReference type="Proteomes" id="UP000299102">
    <property type="component" value="Unassembled WGS sequence"/>
</dbReference>
<comment type="caution">
    <text evidence="1">The sequence shown here is derived from an EMBL/GenBank/DDBJ whole genome shotgun (WGS) entry which is preliminary data.</text>
</comment>
<keyword evidence="2" id="KW-1185">Reference proteome</keyword>
<gene>
    <name evidence="1" type="ORF">EVAR_31782_1</name>
</gene>
<evidence type="ECO:0000313" key="1">
    <source>
        <dbReference type="EMBL" id="GBP45876.1"/>
    </source>
</evidence>
<accession>A0A4C1W2Z1</accession>
<organism evidence="1 2">
    <name type="scientific">Eumeta variegata</name>
    <name type="common">Bagworm moth</name>
    <name type="synonym">Eumeta japonica</name>
    <dbReference type="NCBI Taxonomy" id="151549"/>
    <lineage>
        <taxon>Eukaryota</taxon>
        <taxon>Metazoa</taxon>
        <taxon>Ecdysozoa</taxon>
        <taxon>Arthropoda</taxon>
        <taxon>Hexapoda</taxon>
        <taxon>Insecta</taxon>
        <taxon>Pterygota</taxon>
        <taxon>Neoptera</taxon>
        <taxon>Endopterygota</taxon>
        <taxon>Lepidoptera</taxon>
        <taxon>Glossata</taxon>
        <taxon>Ditrysia</taxon>
        <taxon>Tineoidea</taxon>
        <taxon>Psychidae</taxon>
        <taxon>Oiketicinae</taxon>
        <taxon>Eumeta</taxon>
    </lineage>
</organism>
<dbReference type="EMBL" id="BGZK01000473">
    <property type="protein sequence ID" value="GBP45876.1"/>
    <property type="molecule type" value="Genomic_DNA"/>
</dbReference>
<name>A0A4C1W2Z1_EUMVA</name>
<reference evidence="1 2" key="1">
    <citation type="journal article" date="2019" name="Commun. Biol.">
        <title>The bagworm genome reveals a unique fibroin gene that provides high tensile strength.</title>
        <authorList>
            <person name="Kono N."/>
            <person name="Nakamura H."/>
            <person name="Ohtoshi R."/>
            <person name="Tomita M."/>
            <person name="Numata K."/>
            <person name="Arakawa K."/>
        </authorList>
    </citation>
    <scope>NUCLEOTIDE SEQUENCE [LARGE SCALE GENOMIC DNA]</scope>
</reference>
<proteinExistence type="predicted"/>
<protein>
    <submittedName>
        <fullName evidence="1">Uncharacterized protein</fullName>
    </submittedName>
</protein>
<sequence length="89" mass="9745">MLQAARNQPRLKTREILEGFLVFSVKQLPKSSRRRTQRKGDTSFRGKSIQIEYHEDHDDSVQVSYFGGGGLAGAARRGAGGARGARGAQ</sequence>
<dbReference type="AlphaFoldDB" id="A0A4C1W2Z1"/>
<evidence type="ECO:0000313" key="2">
    <source>
        <dbReference type="Proteomes" id="UP000299102"/>
    </source>
</evidence>